<feature type="transmembrane region" description="Helical" evidence="1">
    <location>
        <begin position="22"/>
        <end position="40"/>
    </location>
</feature>
<proteinExistence type="predicted"/>
<feature type="transmembrane region" description="Helical" evidence="1">
    <location>
        <begin position="83"/>
        <end position="103"/>
    </location>
</feature>
<evidence type="ECO:0008006" key="4">
    <source>
        <dbReference type="Google" id="ProtNLM"/>
    </source>
</evidence>
<keyword evidence="1" id="KW-1133">Transmembrane helix</keyword>
<protein>
    <recommendedName>
        <fullName evidence="4">VanZ-like domain-containing protein</fullName>
    </recommendedName>
</protein>
<dbReference type="RefSeq" id="WP_188641645.1">
    <property type="nucleotide sequence ID" value="NZ_BMID01000001.1"/>
</dbReference>
<evidence type="ECO:0000313" key="2">
    <source>
        <dbReference type="EMBL" id="GGA03077.1"/>
    </source>
</evidence>
<dbReference type="Proteomes" id="UP000603317">
    <property type="component" value="Unassembled WGS sequence"/>
</dbReference>
<keyword evidence="1" id="KW-0472">Membrane</keyword>
<reference evidence="3" key="1">
    <citation type="journal article" date="2019" name="Int. J. Syst. Evol. Microbiol.">
        <title>The Global Catalogue of Microorganisms (GCM) 10K type strain sequencing project: providing services to taxonomists for standard genome sequencing and annotation.</title>
        <authorList>
            <consortium name="The Broad Institute Genomics Platform"/>
            <consortium name="The Broad Institute Genome Sequencing Center for Infectious Disease"/>
            <person name="Wu L."/>
            <person name="Ma J."/>
        </authorList>
    </citation>
    <scope>NUCLEOTIDE SEQUENCE [LARGE SCALE GENOMIC DNA]</scope>
    <source>
        <strain evidence="3">CGMCC 1.15297</strain>
    </source>
</reference>
<gene>
    <name evidence="2" type="ORF">GCM10010923_09900</name>
</gene>
<keyword evidence="1" id="KW-0812">Transmembrane</keyword>
<comment type="caution">
    <text evidence="2">The sequence shown here is derived from an EMBL/GenBank/DDBJ whole genome shotgun (WGS) entry which is preliminary data.</text>
</comment>
<dbReference type="EMBL" id="BMID01000001">
    <property type="protein sequence ID" value="GGA03077.1"/>
    <property type="molecule type" value="Genomic_DNA"/>
</dbReference>
<name>A0ABQ1F900_9SPHN</name>
<sequence>MSALQQAKTVLVENLHLAKDALHIYVALIVFFGTCLLFGWKARDWKPLAAVLLVALIGEAWDFRDRLAIDRPADYPAHIKDLWNTMLAPAILFVMARFTSVFGSRARRR</sequence>
<keyword evidence="3" id="KW-1185">Reference proteome</keyword>
<organism evidence="2 3">
    <name type="scientific">Blastomonas marina</name>
    <dbReference type="NCBI Taxonomy" id="1867408"/>
    <lineage>
        <taxon>Bacteria</taxon>
        <taxon>Pseudomonadati</taxon>
        <taxon>Pseudomonadota</taxon>
        <taxon>Alphaproteobacteria</taxon>
        <taxon>Sphingomonadales</taxon>
        <taxon>Sphingomonadaceae</taxon>
        <taxon>Blastomonas</taxon>
    </lineage>
</organism>
<evidence type="ECO:0000313" key="3">
    <source>
        <dbReference type="Proteomes" id="UP000603317"/>
    </source>
</evidence>
<evidence type="ECO:0000256" key="1">
    <source>
        <dbReference type="SAM" id="Phobius"/>
    </source>
</evidence>
<accession>A0ABQ1F900</accession>